<evidence type="ECO:0000259" key="3">
    <source>
        <dbReference type="PROSITE" id="PS50222"/>
    </source>
</evidence>
<dbReference type="PROSITE" id="PS00018">
    <property type="entry name" value="EF_HAND_1"/>
    <property type="match status" value="1"/>
</dbReference>
<reference evidence="4" key="1">
    <citation type="journal article" date="2019" name="Plant J.">
        <title>Chlorella vulgaris genome assembly and annotation reveals the molecular basis for metabolic acclimation to high light conditions.</title>
        <authorList>
            <person name="Cecchin M."/>
            <person name="Marcolungo L."/>
            <person name="Rossato M."/>
            <person name="Girolomoni L."/>
            <person name="Cosentino E."/>
            <person name="Cuine S."/>
            <person name="Li-Beisson Y."/>
            <person name="Delledonne M."/>
            <person name="Ballottari M."/>
        </authorList>
    </citation>
    <scope>NUCLEOTIDE SEQUENCE</scope>
    <source>
        <strain evidence="4">211/11P</strain>
    </source>
</reference>
<dbReference type="OrthoDB" id="505700at2759"/>
<accession>A0A9D4TFX8</accession>
<dbReference type="GO" id="GO:0005509">
    <property type="term" value="F:calcium ion binding"/>
    <property type="evidence" value="ECO:0007669"/>
    <property type="project" value="InterPro"/>
</dbReference>
<reference evidence="4" key="2">
    <citation type="submission" date="2020-11" db="EMBL/GenBank/DDBJ databases">
        <authorList>
            <person name="Cecchin M."/>
            <person name="Marcolungo L."/>
            <person name="Rossato M."/>
            <person name="Girolomoni L."/>
            <person name="Cosentino E."/>
            <person name="Cuine S."/>
            <person name="Li-Beisson Y."/>
            <person name="Delledonne M."/>
            <person name="Ballottari M."/>
        </authorList>
    </citation>
    <scope>NUCLEOTIDE SEQUENCE</scope>
    <source>
        <strain evidence="4">211/11P</strain>
        <tissue evidence="4">Whole cell</tissue>
    </source>
</reference>
<sequence>MHSCALLSGAGRLAPLSQARRAQHHRVAASGPERQPGTSSSRLEHMDSVLLHPYHDLNMAENELLAYCSQLGPDEEPEKCWQAYSFLERHRDQAQAACETSEARDCAQIERLNDMARQLLSTGSVQDLAATFASLARLEELRSARSAQQEAAAATAAEVAEAAGLPVPDPVKELFARLDSDRDGKISVVEFRQGMDLLGDRLDGSTVALISQAMEYNGREGIDEQQFADIVDAERLNSRSEVATMWRHHVPASRLGRLTGK</sequence>
<dbReference type="PROSITE" id="PS50222">
    <property type="entry name" value="EF_HAND_2"/>
    <property type="match status" value="1"/>
</dbReference>
<evidence type="ECO:0000256" key="2">
    <source>
        <dbReference type="SAM" id="MobiDB-lite"/>
    </source>
</evidence>
<gene>
    <name evidence="4" type="ORF">D9Q98_009978</name>
</gene>
<dbReference type="Pfam" id="PF13405">
    <property type="entry name" value="EF-hand_6"/>
    <property type="match status" value="1"/>
</dbReference>
<keyword evidence="1" id="KW-0106">Calcium</keyword>
<evidence type="ECO:0000256" key="1">
    <source>
        <dbReference type="ARBA" id="ARBA00022837"/>
    </source>
</evidence>
<dbReference type="CDD" id="cd00051">
    <property type="entry name" value="EFh"/>
    <property type="match status" value="1"/>
</dbReference>
<dbReference type="EMBL" id="SIDB01000013">
    <property type="protein sequence ID" value="KAI3424426.1"/>
    <property type="molecule type" value="Genomic_DNA"/>
</dbReference>
<name>A0A9D4TFX8_CHLVU</name>
<feature type="domain" description="EF-hand" evidence="3">
    <location>
        <begin position="166"/>
        <end position="201"/>
    </location>
</feature>
<evidence type="ECO:0000313" key="4">
    <source>
        <dbReference type="EMBL" id="KAI3424426.1"/>
    </source>
</evidence>
<dbReference type="Gene3D" id="1.10.238.10">
    <property type="entry name" value="EF-hand"/>
    <property type="match status" value="1"/>
</dbReference>
<comment type="caution">
    <text evidence="4">The sequence shown here is derived from an EMBL/GenBank/DDBJ whole genome shotgun (WGS) entry which is preliminary data.</text>
</comment>
<dbReference type="Proteomes" id="UP001055712">
    <property type="component" value="Unassembled WGS sequence"/>
</dbReference>
<dbReference type="InterPro" id="IPR011992">
    <property type="entry name" value="EF-hand-dom_pair"/>
</dbReference>
<protein>
    <recommendedName>
        <fullName evidence="3">EF-hand domain-containing protein</fullName>
    </recommendedName>
</protein>
<evidence type="ECO:0000313" key="5">
    <source>
        <dbReference type="Proteomes" id="UP001055712"/>
    </source>
</evidence>
<organism evidence="4 5">
    <name type="scientific">Chlorella vulgaris</name>
    <name type="common">Green alga</name>
    <dbReference type="NCBI Taxonomy" id="3077"/>
    <lineage>
        <taxon>Eukaryota</taxon>
        <taxon>Viridiplantae</taxon>
        <taxon>Chlorophyta</taxon>
        <taxon>core chlorophytes</taxon>
        <taxon>Trebouxiophyceae</taxon>
        <taxon>Chlorellales</taxon>
        <taxon>Chlorellaceae</taxon>
        <taxon>Chlorella clade</taxon>
        <taxon>Chlorella</taxon>
    </lineage>
</organism>
<dbReference type="SUPFAM" id="SSF47473">
    <property type="entry name" value="EF-hand"/>
    <property type="match status" value="1"/>
</dbReference>
<dbReference type="InterPro" id="IPR018247">
    <property type="entry name" value="EF_Hand_1_Ca_BS"/>
</dbReference>
<dbReference type="InterPro" id="IPR002048">
    <property type="entry name" value="EF_hand_dom"/>
</dbReference>
<dbReference type="AlphaFoldDB" id="A0A9D4TFX8"/>
<proteinExistence type="predicted"/>
<keyword evidence="5" id="KW-1185">Reference proteome</keyword>
<feature type="region of interest" description="Disordered" evidence="2">
    <location>
        <begin position="17"/>
        <end position="42"/>
    </location>
</feature>